<accession>A0ABD1SJW2</accession>
<reference evidence="2" key="1">
    <citation type="submission" date="2024-07" db="EMBL/GenBank/DDBJ databases">
        <title>Two chromosome-level genome assemblies of Korean endemic species Abeliophyllum distichum and Forsythia ovata (Oleaceae).</title>
        <authorList>
            <person name="Jang H."/>
        </authorList>
    </citation>
    <scope>NUCLEOTIDE SEQUENCE [LARGE SCALE GENOMIC DNA]</scope>
</reference>
<dbReference type="Proteomes" id="UP001604277">
    <property type="component" value="Unassembled WGS sequence"/>
</dbReference>
<gene>
    <name evidence="1" type="ORF">Fot_34829</name>
</gene>
<dbReference type="AlphaFoldDB" id="A0ABD1SJW2"/>
<evidence type="ECO:0000313" key="2">
    <source>
        <dbReference type="Proteomes" id="UP001604277"/>
    </source>
</evidence>
<sequence length="124" mass="13482">MGARAGEEKCLSSLVASGRVDMNEQDHWLLVLLPQGQDKGEIAGSIGPGDPFGERGYPNLLLPGSVRGLSFSQQKGQSTGSLSFLYGRGKLAFFFMRAAVIKSCFLQDSEVHSCLLWFGADHRF</sequence>
<dbReference type="EMBL" id="JBFOLJ010000010">
    <property type="protein sequence ID" value="KAL2500981.1"/>
    <property type="molecule type" value="Genomic_DNA"/>
</dbReference>
<evidence type="ECO:0000313" key="1">
    <source>
        <dbReference type="EMBL" id="KAL2500981.1"/>
    </source>
</evidence>
<organism evidence="1 2">
    <name type="scientific">Forsythia ovata</name>
    <dbReference type="NCBI Taxonomy" id="205694"/>
    <lineage>
        <taxon>Eukaryota</taxon>
        <taxon>Viridiplantae</taxon>
        <taxon>Streptophyta</taxon>
        <taxon>Embryophyta</taxon>
        <taxon>Tracheophyta</taxon>
        <taxon>Spermatophyta</taxon>
        <taxon>Magnoliopsida</taxon>
        <taxon>eudicotyledons</taxon>
        <taxon>Gunneridae</taxon>
        <taxon>Pentapetalae</taxon>
        <taxon>asterids</taxon>
        <taxon>lamiids</taxon>
        <taxon>Lamiales</taxon>
        <taxon>Oleaceae</taxon>
        <taxon>Forsythieae</taxon>
        <taxon>Forsythia</taxon>
    </lineage>
</organism>
<name>A0ABD1SJW2_9LAMI</name>
<proteinExistence type="predicted"/>
<protein>
    <recommendedName>
        <fullName evidence="3">Cyclic nucleotide-binding domain-containing protein</fullName>
    </recommendedName>
</protein>
<comment type="caution">
    <text evidence="1">The sequence shown here is derived from an EMBL/GenBank/DDBJ whole genome shotgun (WGS) entry which is preliminary data.</text>
</comment>
<keyword evidence="2" id="KW-1185">Reference proteome</keyword>
<evidence type="ECO:0008006" key="3">
    <source>
        <dbReference type="Google" id="ProtNLM"/>
    </source>
</evidence>